<reference evidence="1" key="1">
    <citation type="submission" date="2024-10" db="EMBL/GenBank/DDBJ databases">
        <authorList>
            <person name="Lesea H.P."/>
            <person name="Kuehl J.V."/>
            <person name="Chandonia J.-M."/>
        </authorList>
    </citation>
    <scope>NUCLEOTIDE SEQUENCE</scope>
    <source>
        <strain evidence="1">FW102-FHT14D07</strain>
    </source>
</reference>
<name>A0AB74URV8_9GAMM</name>
<proteinExistence type="predicted"/>
<protein>
    <submittedName>
        <fullName evidence="1">Uncharacterized protein</fullName>
    </submittedName>
</protein>
<organism evidence="1">
    <name type="scientific">Rhodanobacter sp. FW102-FHT14D07</name>
    <dbReference type="NCBI Taxonomy" id="3351462"/>
    <lineage>
        <taxon>Bacteria</taxon>
        <taxon>Pseudomonadati</taxon>
        <taxon>Pseudomonadota</taxon>
        <taxon>Gammaproteobacteria</taxon>
        <taxon>Lysobacterales</taxon>
        <taxon>Rhodanobacteraceae</taxon>
        <taxon>Rhodanobacter</taxon>
    </lineage>
</organism>
<dbReference type="AlphaFoldDB" id="A0AB74URV8"/>
<dbReference type="EMBL" id="CP170721">
    <property type="protein sequence ID" value="XIA17412.1"/>
    <property type="molecule type" value="Genomic_DNA"/>
</dbReference>
<gene>
    <name evidence="1" type="ORF">ACFYG5_12645</name>
</gene>
<sequence>MESQEIQESKESRRIVATLVQQAGDGATAPELAEFVVSAWQTIEASLTPIIGQCSVATLYKRSCYLASREHAWLMDIHDGMQTTMNLAALKSALLEHGSSEIAAGAGRALQMFYEVLANLLGASLTERLLQSVWADLLPAPTREKSA</sequence>
<evidence type="ECO:0000313" key="1">
    <source>
        <dbReference type="EMBL" id="XIA17412.1"/>
    </source>
</evidence>
<accession>A0AB74URV8</accession>
<dbReference type="RefSeq" id="WP_395116591.1">
    <property type="nucleotide sequence ID" value="NZ_CP170721.1"/>
</dbReference>